<evidence type="ECO:0000313" key="7">
    <source>
        <dbReference type="EMBL" id="GAF78417.1"/>
    </source>
</evidence>
<dbReference type="InterPro" id="IPR001412">
    <property type="entry name" value="aa-tRNA-synth_I_CS"/>
</dbReference>
<accession>X0SR99</accession>
<dbReference type="SUPFAM" id="SSF52374">
    <property type="entry name" value="Nucleotidylyl transferase"/>
    <property type="match status" value="1"/>
</dbReference>
<dbReference type="Gene3D" id="3.40.50.620">
    <property type="entry name" value="HUPs"/>
    <property type="match status" value="1"/>
</dbReference>
<organism evidence="7">
    <name type="scientific">marine sediment metagenome</name>
    <dbReference type="NCBI Taxonomy" id="412755"/>
    <lineage>
        <taxon>unclassified sequences</taxon>
        <taxon>metagenomes</taxon>
        <taxon>ecological metagenomes</taxon>
    </lineage>
</organism>
<protein>
    <recommendedName>
        <fullName evidence="8">Tyrosine--tRNA ligase</fullName>
    </recommendedName>
</protein>
<dbReference type="InterPro" id="IPR002305">
    <property type="entry name" value="aa-tRNA-synth_Ic"/>
</dbReference>
<dbReference type="AlphaFoldDB" id="X0SR99"/>
<sequence length="94" mass="10596">MSFPPVDEQLQVLLRGCERVYSELELRAKLEKARTTDKPLRIKLGLDPSAPDIHLGHSVVLRKIRQFQDFGHKAVLIIGDYTAMIGDPSGRNKT</sequence>
<dbReference type="PANTHER" id="PTHR11766">
    <property type="entry name" value="TYROSYL-TRNA SYNTHETASE"/>
    <property type="match status" value="1"/>
</dbReference>
<proteinExistence type="predicted"/>
<dbReference type="PANTHER" id="PTHR11766:SF1">
    <property type="entry name" value="TYROSINE--TRNA LIGASE"/>
    <property type="match status" value="1"/>
</dbReference>
<dbReference type="GO" id="GO:0005829">
    <property type="term" value="C:cytosol"/>
    <property type="evidence" value="ECO:0007669"/>
    <property type="project" value="TreeGrafter"/>
</dbReference>
<keyword evidence="1" id="KW-0436">Ligase</keyword>
<dbReference type="EMBL" id="BARS01009704">
    <property type="protein sequence ID" value="GAF78417.1"/>
    <property type="molecule type" value="Genomic_DNA"/>
</dbReference>
<evidence type="ECO:0000256" key="2">
    <source>
        <dbReference type="ARBA" id="ARBA00022741"/>
    </source>
</evidence>
<dbReference type="GO" id="GO:0004831">
    <property type="term" value="F:tyrosine-tRNA ligase activity"/>
    <property type="evidence" value="ECO:0007669"/>
    <property type="project" value="UniProtKB-EC"/>
</dbReference>
<evidence type="ECO:0000256" key="6">
    <source>
        <dbReference type="ARBA" id="ARBA00048248"/>
    </source>
</evidence>
<comment type="caution">
    <text evidence="7">The sequence shown here is derived from an EMBL/GenBank/DDBJ whole genome shotgun (WGS) entry which is preliminary data.</text>
</comment>
<dbReference type="GO" id="GO:0006418">
    <property type="term" value="P:tRNA aminoacylation for protein translation"/>
    <property type="evidence" value="ECO:0007669"/>
    <property type="project" value="InterPro"/>
</dbReference>
<evidence type="ECO:0000256" key="1">
    <source>
        <dbReference type="ARBA" id="ARBA00022598"/>
    </source>
</evidence>
<comment type="catalytic activity">
    <reaction evidence="6">
        <text>tRNA(Tyr) + L-tyrosine + ATP = L-tyrosyl-tRNA(Tyr) + AMP + diphosphate + H(+)</text>
        <dbReference type="Rhea" id="RHEA:10220"/>
        <dbReference type="Rhea" id="RHEA-COMP:9706"/>
        <dbReference type="Rhea" id="RHEA-COMP:9707"/>
        <dbReference type="ChEBI" id="CHEBI:15378"/>
        <dbReference type="ChEBI" id="CHEBI:30616"/>
        <dbReference type="ChEBI" id="CHEBI:33019"/>
        <dbReference type="ChEBI" id="CHEBI:58315"/>
        <dbReference type="ChEBI" id="CHEBI:78442"/>
        <dbReference type="ChEBI" id="CHEBI:78536"/>
        <dbReference type="ChEBI" id="CHEBI:456215"/>
        <dbReference type="EC" id="6.1.1.1"/>
    </reaction>
</comment>
<dbReference type="InterPro" id="IPR014729">
    <property type="entry name" value="Rossmann-like_a/b/a_fold"/>
</dbReference>
<keyword evidence="4" id="KW-0648">Protein biosynthesis</keyword>
<keyword evidence="5" id="KW-0030">Aminoacyl-tRNA synthetase</keyword>
<evidence type="ECO:0000256" key="4">
    <source>
        <dbReference type="ARBA" id="ARBA00022917"/>
    </source>
</evidence>
<name>X0SR99_9ZZZZ</name>
<keyword evidence="3" id="KW-0067">ATP-binding</keyword>
<feature type="non-terminal residue" evidence="7">
    <location>
        <position position="94"/>
    </location>
</feature>
<gene>
    <name evidence="7" type="ORF">S01H1_18187</name>
</gene>
<dbReference type="InterPro" id="IPR024088">
    <property type="entry name" value="Tyr-tRNA-ligase_bac-type"/>
</dbReference>
<dbReference type="Pfam" id="PF00579">
    <property type="entry name" value="tRNA-synt_1b"/>
    <property type="match status" value="1"/>
</dbReference>
<evidence type="ECO:0008006" key="8">
    <source>
        <dbReference type="Google" id="ProtNLM"/>
    </source>
</evidence>
<keyword evidence="2" id="KW-0547">Nucleotide-binding</keyword>
<dbReference type="GO" id="GO:0005524">
    <property type="term" value="F:ATP binding"/>
    <property type="evidence" value="ECO:0007669"/>
    <property type="project" value="UniProtKB-KW"/>
</dbReference>
<dbReference type="PROSITE" id="PS00178">
    <property type="entry name" value="AA_TRNA_LIGASE_I"/>
    <property type="match status" value="1"/>
</dbReference>
<evidence type="ECO:0000256" key="5">
    <source>
        <dbReference type="ARBA" id="ARBA00023146"/>
    </source>
</evidence>
<evidence type="ECO:0000256" key="3">
    <source>
        <dbReference type="ARBA" id="ARBA00022840"/>
    </source>
</evidence>
<reference evidence="7" key="1">
    <citation type="journal article" date="2014" name="Front. Microbiol.">
        <title>High frequency of phylogenetically diverse reductive dehalogenase-homologous genes in deep subseafloor sedimentary metagenomes.</title>
        <authorList>
            <person name="Kawai M."/>
            <person name="Futagami T."/>
            <person name="Toyoda A."/>
            <person name="Takaki Y."/>
            <person name="Nishi S."/>
            <person name="Hori S."/>
            <person name="Arai W."/>
            <person name="Tsubouchi T."/>
            <person name="Morono Y."/>
            <person name="Uchiyama I."/>
            <person name="Ito T."/>
            <person name="Fujiyama A."/>
            <person name="Inagaki F."/>
            <person name="Takami H."/>
        </authorList>
    </citation>
    <scope>NUCLEOTIDE SEQUENCE</scope>
    <source>
        <strain evidence="7">Expedition CK06-06</strain>
    </source>
</reference>